<proteinExistence type="predicted"/>
<organism evidence="1 2">
    <name type="scientific">Kickxella alabastrina</name>
    <dbReference type="NCBI Taxonomy" id="61397"/>
    <lineage>
        <taxon>Eukaryota</taxon>
        <taxon>Fungi</taxon>
        <taxon>Fungi incertae sedis</taxon>
        <taxon>Zoopagomycota</taxon>
        <taxon>Kickxellomycotina</taxon>
        <taxon>Kickxellomycetes</taxon>
        <taxon>Kickxellales</taxon>
        <taxon>Kickxellaceae</taxon>
        <taxon>Kickxella</taxon>
    </lineage>
</organism>
<protein>
    <submittedName>
        <fullName evidence="1">Uncharacterized protein</fullName>
    </submittedName>
</protein>
<evidence type="ECO:0000313" key="1">
    <source>
        <dbReference type="EMBL" id="KAJ1894752.1"/>
    </source>
</evidence>
<evidence type="ECO:0000313" key="2">
    <source>
        <dbReference type="Proteomes" id="UP001150581"/>
    </source>
</evidence>
<dbReference type="Proteomes" id="UP001150581">
    <property type="component" value="Unassembled WGS sequence"/>
</dbReference>
<dbReference type="EMBL" id="JANBPG010000652">
    <property type="protein sequence ID" value="KAJ1894752.1"/>
    <property type="molecule type" value="Genomic_DNA"/>
</dbReference>
<comment type="caution">
    <text evidence="1">The sequence shown here is derived from an EMBL/GenBank/DDBJ whole genome shotgun (WGS) entry which is preliminary data.</text>
</comment>
<gene>
    <name evidence="1" type="ORF">LPJ66_004999</name>
</gene>
<accession>A0ACC1IJT5</accession>
<sequence length="228" mass="24807">MRLIEQLSAALFAATLVSGWETTQMPEKIRKELCAEQVLFCTNICGGQASTREAFCNVNTLGSKCTCTNGAESAIRRYQWPAYQRVCEVQRLECRNTCDHSNIAANEKAFCFNSCDSRLACNTENAPDLKVMVQKYDDPTTGSPPKPPVKPKENEEDKKQVINISTGADAEKEDKIKEKKGPKDDNPKRRGGPVPAGKANSAAVPSMANSALIAAIFAAVTLTGTKFL</sequence>
<name>A0ACC1IJT5_9FUNG</name>
<reference evidence="1" key="1">
    <citation type="submission" date="2022-07" db="EMBL/GenBank/DDBJ databases">
        <title>Phylogenomic reconstructions and comparative analyses of Kickxellomycotina fungi.</title>
        <authorList>
            <person name="Reynolds N.K."/>
            <person name="Stajich J.E."/>
            <person name="Barry K."/>
            <person name="Grigoriev I.V."/>
            <person name="Crous P."/>
            <person name="Smith M.E."/>
        </authorList>
    </citation>
    <scope>NUCLEOTIDE SEQUENCE</scope>
    <source>
        <strain evidence="1">Benny 63K</strain>
    </source>
</reference>
<keyword evidence="2" id="KW-1185">Reference proteome</keyword>